<proteinExistence type="predicted"/>
<organism evidence="1 2">
    <name type="scientific">Dreissena polymorpha</name>
    <name type="common">Zebra mussel</name>
    <name type="synonym">Mytilus polymorpha</name>
    <dbReference type="NCBI Taxonomy" id="45954"/>
    <lineage>
        <taxon>Eukaryota</taxon>
        <taxon>Metazoa</taxon>
        <taxon>Spiralia</taxon>
        <taxon>Lophotrochozoa</taxon>
        <taxon>Mollusca</taxon>
        <taxon>Bivalvia</taxon>
        <taxon>Autobranchia</taxon>
        <taxon>Heteroconchia</taxon>
        <taxon>Euheterodonta</taxon>
        <taxon>Imparidentia</taxon>
        <taxon>Neoheterodontei</taxon>
        <taxon>Myida</taxon>
        <taxon>Dreissenoidea</taxon>
        <taxon>Dreissenidae</taxon>
        <taxon>Dreissena</taxon>
    </lineage>
</organism>
<reference evidence="1" key="1">
    <citation type="journal article" date="2019" name="bioRxiv">
        <title>The Genome of the Zebra Mussel, Dreissena polymorpha: A Resource for Invasive Species Research.</title>
        <authorList>
            <person name="McCartney M.A."/>
            <person name="Auch B."/>
            <person name="Kono T."/>
            <person name="Mallez S."/>
            <person name="Zhang Y."/>
            <person name="Obille A."/>
            <person name="Becker A."/>
            <person name="Abrahante J.E."/>
            <person name="Garbe J."/>
            <person name="Badalamenti J.P."/>
            <person name="Herman A."/>
            <person name="Mangelson H."/>
            <person name="Liachko I."/>
            <person name="Sullivan S."/>
            <person name="Sone E.D."/>
            <person name="Koren S."/>
            <person name="Silverstein K.A.T."/>
            <person name="Beckman K.B."/>
            <person name="Gohl D.M."/>
        </authorList>
    </citation>
    <scope>NUCLEOTIDE SEQUENCE</scope>
    <source>
        <strain evidence="1">Duluth1</strain>
        <tissue evidence="1">Whole animal</tissue>
    </source>
</reference>
<keyword evidence="2" id="KW-1185">Reference proteome</keyword>
<dbReference type="AlphaFoldDB" id="A0A9D4KF89"/>
<evidence type="ECO:0000313" key="2">
    <source>
        <dbReference type="Proteomes" id="UP000828390"/>
    </source>
</evidence>
<gene>
    <name evidence="1" type="ORF">DPMN_111497</name>
</gene>
<name>A0A9D4KF89_DREPO</name>
<dbReference type="EMBL" id="JAIWYP010000004">
    <property type="protein sequence ID" value="KAH3838091.1"/>
    <property type="molecule type" value="Genomic_DNA"/>
</dbReference>
<dbReference type="Proteomes" id="UP000828390">
    <property type="component" value="Unassembled WGS sequence"/>
</dbReference>
<protein>
    <submittedName>
        <fullName evidence="1">Uncharacterized protein</fullName>
    </submittedName>
</protein>
<sequence>MDVDKDGKIDLGYVTGYNTRGLGGHMDLINALGCKIDIGYGFGGNIDLGNVTFYNNRSWAARKTSDLGYVTITGGFGCKIDLGNTSVVGLQDRPRIYIGNGLDCKIYIGNVTFYNNRGLAAKYISDRPRGWAAILTSRIWLQDRHRIDLRYVTFYNCRDWAVRKTSGDGLCSKIDLGYGLGCKIHLGYGLGDNMDLGYVTFYNNRDWAARYTSGLGGDIHLGQGLDCKIDLGYVTFYNLGYMTFHKKTGIALQDRPRVCVILQYKGFDCKTDLGYLAFYNNRGLAAR</sequence>
<comment type="caution">
    <text evidence="1">The sequence shown here is derived from an EMBL/GenBank/DDBJ whole genome shotgun (WGS) entry which is preliminary data.</text>
</comment>
<reference evidence="1" key="2">
    <citation type="submission" date="2020-11" db="EMBL/GenBank/DDBJ databases">
        <authorList>
            <person name="McCartney M.A."/>
            <person name="Auch B."/>
            <person name="Kono T."/>
            <person name="Mallez S."/>
            <person name="Becker A."/>
            <person name="Gohl D.M."/>
            <person name="Silverstein K.A.T."/>
            <person name="Koren S."/>
            <person name="Bechman K.B."/>
            <person name="Herman A."/>
            <person name="Abrahante J.E."/>
            <person name="Garbe J."/>
        </authorList>
    </citation>
    <scope>NUCLEOTIDE SEQUENCE</scope>
    <source>
        <strain evidence="1">Duluth1</strain>
        <tissue evidence="1">Whole animal</tissue>
    </source>
</reference>
<evidence type="ECO:0000313" key="1">
    <source>
        <dbReference type="EMBL" id="KAH3838091.1"/>
    </source>
</evidence>
<accession>A0A9D4KF89</accession>